<feature type="transmembrane region" description="Helical" evidence="5">
    <location>
        <begin position="162"/>
        <end position="178"/>
    </location>
</feature>
<keyword evidence="2 5" id="KW-0812">Transmembrane</keyword>
<dbReference type="KEGG" id="pnl:PNK_1210"/>
<dbReference type="GO" id="GO:0005886">
    <property type="term" value="C:plasma membrane"/>
    <property type="evidence" value="ECO:0007669"/>
    <property type="project" value="UniProtKB-SubCell"/>
</dbReference>
<dbReference type="PATRIC" id="fig|389348.3.peg.1341"/>
<dbReference type="InterPro" id="IPR036640">
    <property type="entry name" value="ABC1_TM_sf"/>
</dbReference>
<name>A0A0U5K421_9BACT</name>
<feature type="transmembrane region" description="Helical" evidence="5">
    <location>
        <begin position="242"/>
        <end position="264"/>
    </location>
</feature>
<keyword evidence="7" id="KW-1185">Reference proteome</keyword>
<comment type="subcellular location">
    <subcellularLocation>
        <location evidence="1">Cell membrane</location>
        <topology evidence="1">Multi-pass membrane protein</topology>
    </subcellularLocation>
</comment>
<dbReference type="Gene3D" id="3.40.50.300">
    <property type="entry name" value="P-loop containing nucleotide triphosphate hydrolases"/>
    <property type="match status" value="1"/>
</dbReference>
<gene>
    <name evidence="6" type="ORF">PNK_1210</name>
</gene>
<dbReference type="InParanoid" id="A0A0U5K421"/>
<protein>
    <submittedName>
        <fullName evidence="6">Uncharacterized protein</fullName>
    </submittedName>
</protein>
<evidence type="ECO:0000256" key="3">
    <source>
        <dbReference type="ARBA" id="ARBA00022989"/>
    </source>
</evidence>
<keyword evidence="3 5" id="KW-1133">Transmembrane helix</keyword>
<dbReference type="Gene3D" id="1.20.1560.10">
    <property type="entry name" value="ABC transporter type 1, transmembrane domain"/>
    <property type="match status" value="1"/>
</dbReference>
<feature type="transmembrane region" description="Helical" evidence="5">
    <location>
        <begin position="56"/>
        <end position="80"/>
    </location>
</feature>
<evidence type="ECO:0000256" key="5">
    <source>
        <dbReference type="SAM" id="Phobius"/>
    </source>
</evidence>
<reference evidence="7" key="1">
    <citation type="submission" date="2015-09" db="EMBL/GenBank/DDBJ databases">
        <authorList>
            <person name="Bertelli C."/>
        </authorList>
    </citation>
    <scope>NUCLEOTIDE SEQUENCE [LARGE SCALE GENOMIC DNA]</scope>
    <source>
        <strain evidence="7">KNic</strain>
    </source>
</reference>
<accession>A0A0U5K421</accession>
<keyword evidence="4 5" id="KW-0472">Membrane</keyword>
<dbReference type="SUPFAM" id="SSF90123">
    <property type="entry name" value="ABC transporter transmembrane region"/>
    <property type="match status" value="1"/>
</dbReference>
<dbReference type="CDD" id="cd00267">
    <property type="entry name" value="ABC_ATPase"/>
    <property type="match status" value="1"/>
</dbReference>
<feature type="transmembrane region" description="Helical" evidence="5">
    <location>
        <begin position="276"/>
        <end position="298"/>
    </location>
</feature>
<dbReference type="InterPro" id="IPR027417">
    <property type="entry name" value="P-loop_NTPase"/>
</dbReference>
<dbReference type="STRING" id="389348.PNK_1210"/>
<feature type="transmembrane region" description="Helical" evidence="5">
    <location>
        <begin position="21"/>
        <end position="44"/>
    </location>
</feature>
<evidence type="ECO:0000313" key="7">
    <source>
        <dbReference type="Proteomes" id="UP000069902"/>
    </source>
</evidence>
<dbReference type="EMBL" id="LN879502">
    <property type="protein sequence ID" value="CUI16827.1"/>
    <property type="molecule type" value="Genomic_DNA"/>
</dbReference>
<dbReference type="RefSeq" id="WP_059060931.1">
    <property type="nucleotide sequence ID" value="NZ_LN879502.1"/>
</dbReference>
<sequence>MFNSSTPKTLKQFWSLLTNRWAFSCFALLTFQQLIEASATVWLVTMVKKITAGENFFPYLFIYLATLVFPYIPGCFANIIKISWRQEAQRSFINAFVSSNRNQIGEWSNKGIREEKLSILTAEAPSALQALIDYVYDLYSYVISVFFNIFALSVVVEPLFGLAYAVSVLMVIMVMKIKRRLQRRLTKKALTARIDLYQSLLAAWDNVLLGNRYNFKLWEDKTTQRLNRCLQKNVDLERFDQVLAIVISLLTCIPSLLVVVYYIYANRFSAANLTAFLVTLPILFTILSYTYLTLSLIFRWTMHKSKLLSIYKAIQPTSDAYFAMEKKVKWGKIQFVLSPAKSDVHTSLAAPSFLTSYQDLLTYTKSSGRITVRGENGAGKSTLLMLIKNELCDRAFFLPTQNQLSFISETNKYSTGESLRNRILEIIDKVDVDVLLLDEWDANLDKDNREILSALIDECAAKKCVIEVRHR</sequence>
<evidence type="ECO:0000256" key="1">
    <source>
        <dbReference type="ARBA" id="ARBA00004651"/>
    </source>
</evidence>
<feature type="transmembrane region" description="Helical" evidence="5">
    <location>
        <begin position="138"/>
        <end position="156"/>
    </location>
</feature>
<dbReference type="Proteomes" id="UP000069902">
    <property type="component" value="Chromosome cPNK"/>
</dbReference>
<dbReference type="AlphaFoldDB" id="A0A0U5K421"/>
<evidence type="ECO:0000256" key="2">
    <source>
        <dbReference type="ARBA" id="ARBA00022692"/>
    </source>
</evidence>
<evidence type="ECO:0000256" key="4">
    <source>
        <dbReference type="ARBA" id="ARBA00023136"/>
    </source>
</evidence>
<evidence type="ECO:0000313" key="6">
    <source>
        <dbReference type="EMBL" id="CUI16827.1"/>
    </source>
</evidence>
<dbReference type="GO" id="GO:0005524">
    <property type="term" value="F:ATP binding"/>
    <property type="evidence" value="ECO:0007669"/>
    <property type="project" value="InterPro"/>
</dbReference>
<organism evidence="6 7">
    <name type="scientific">Candidatus Protochlamydia naegleriophila</name>
    <dbReference type="NCBI Taxonomy" id="389348"/>
    <lineage>
        <taxon>Bacteria</taxon>
        <taxon>Pseudomonadati</taxon>
        <taxon>Chlamydiota</taxon>
        <taxon>Chlamydiia</taxon>
        <taxon>Parachlamydiales</taxon>
        <taxon>Parachlamydiaceae</taxon>
        <taxon>Candidatus Protochlamydia</taxon>
    </lineage>
</organism>
<dbReference type="SUPFAM" id="SSF52540">
    <property type="entry name" value="P-loop containing nucleoside triphosphate hydrolases"/>
    <property type="match status" value="1"/>
</dbReference>
<proteinExistence type="predicted"/>